<feature type="region of interest" description="Disordered" evidence="2">
    <location>
        <begin position="175"/>
        <end position="214"/>
    </location>
</feature>
<feature type="compositionally biased region" description="Low complexity" evidence="2">
    <location>
        <begin position="182"/>
        <end position="192"/>
    </location>
</feature>
<feature type="transmembrane region" description="Helical" evidence="3">
    <location>
        <begin position="27"/>
        <end position="46"/>
    </location>
</feature>
<dbReference type="PANTHER" id="PTHR21666">
    <property type="entry name" value="PEPTIDASE-RELATED"/>
    <property type="match status" value="1"/>
</dbReference>
<dbReference type="CDD" id="cd12797">
    <property type="entry name" value="M23_peptidase"/>
    <property type="match status" value="1"/>
</dbReference>
<keyword evidence="3" id="KW-1133">Transmembrane helix</keyword>
<dbReference type="InterPro" id="IPR016047">
    <property type="entry name" value="M23ase_b-sheet_dom"/>
</dbReference>
<feature type="domain" description="M23ase beta-sheet core" evidence="4">
    <location>
        <begin position="494"/>
        <end position="588"/>
    </location>
</feature>
<dbReference type="GO" id="GO:0004222">
    <property type="term" value="F:metalloendopeptidase activity"/>
    <property type="evidence" value="ECO:0007669"/>
    <property type="project" value="TreeGrafter"/>
</dbReference>
<keyword evidence="3" id="KW-0812">Transmembrane</keyword>
<organism evidence="5 6">
    <name type="scientific">Pacificitalea manganoxidans</name>
    <dbReference type="NCBI Taxonomy" id="1411902"/>
    <lineage>
        <taxon>Bacteria</taxon>
        <taxon>Pseudomonadati</taxon>
        <taxon>Pseudomonadota</taxon>
        <taxon>Alphaproteobacteria</taxon>
        <taxon>Rhodobacterales</taxon>
        <taxon>Paracoccaceae</taxon>
        <taxon>Pacificitalea</taxon>
    </lineage>
</organism>
<keyword evidence="3" id="KW-0472">Membrane</keyword>
<protein>
    <recommendedName>
        <fullName evidence="4">M23ase beta-sheet core domain-containing protein</fullName>
    </recommendedName>
</protein>
<dbReference type="InterPro" id="IPR050570">
    <property type="entry name" value="Cell_wall_metabolism_enzyme"/>
</dbReference>
<dbReference type="SUPFAM" id="SSF51261">
    <property type="entry name" value="Duplicated hybrid motif"/>
    <property type="match status" value="1"/>
</dbReference>
<evidence type="ECO:0000256" key="2">
    <source>
        <dbReference type="SAM" id="MobiDB-lite"/>
    </source>
</evidence>
<dbReference type="KEGG" id="cmag:CBW24_05130"/>
<accession>A0A291LXM6</accession>
<evidence type="ECO:0000256" key="3">
    <source>
        <dbReference type="SAM" id="Phobius"/>
    </source>
</evidence>
<dbReference type="Gene3D" id="2.70.70.10">
    <property type="entry name" value="Glucose Permease (Domain IIA)"/>
    <property type="match status" value="1"/>
</dbReference>
<proteinExistence type="predicted"/>
<dbReference type="EMBL" id="CP021404">
    <property type="protein sequence ID" value="ATI41442.1"/>
    <property type="molecule type" value="Genomic_DNA"/>
</dbReference>
<dbReference type="PANTHER" id="PTHR21666:SF289">
    <property type="entry name" value="L-ALA--D-GLU ENDOPEPTIDASE"/>
    <property type="match status" value="1"/>
</dbReference>
<keyword evidence="1" id="KW-0732">Signal</keyword>
<name>A0A291LXM6_9RHOB</name>
<dbReference type="OrthoDB" id="9805070at2"/>
<dbReference type="Proteomes" id="UP000219050">
    <property type="component" value="Chromosome"/>
</dbReference>
<dbReference type="AlphaFoldDB" id="A0A291LXM6"/>
<evidence type="ECO:0000259" key="4">
    <source>
        <dbReference type="Pfam" id="PF01551"/>
    </source>
</evidence>
<keyword evidence="6" id="KW-1185">Reference proteome</keyword>
<sequence length="787" mass="83797">MQDVDPRFHKHKARAARRRRRAGLTRLGWPLLALAVLGGLGAGLWLTRAQWSFGPVEIAEEDLAEDLVAFEDEAAQTSAAFAAAFIDIPGDPLLIRLETADTARTTRKLTPPEGFAPARATAELLLVEDVMVSSEERFITTLPSSQEDFAFFQAQKTGGGAVVPERADVAEAVLADVEDGDTPTTETPATDTDPPDATPDPDLALGDDAGGWGETLDNRTEALPGFEKTRIENTTSIAFVRDEQRRRPAYNDIFVRISARRDVAGLLTDNGFDAEEAATVATSAKDILALETLEPGHVVALRGRPGADGKRRFVQMSVYGADTYHGTLGVSDAGDLGLATDPWVADELFDYTGTEQEEVTAGQKYRMLDAFYSTAIRNRVPAIVVGEAISLLSKAHDLDAFANPGDRMVLLYAPERGEAASGAAQLYYIGLKGASVDVDCFVFAGGDDYACFGAKPGQGGSGGGTVGGMVTPVKGVLTSRFGPRTHPVLKTVRVHKGVDWAAPTGTPIHAAFDGRVSYAGDGRGYGNLVKLTHANGFETRYAHMSRFGTQTGAQVRAGDVIGYVGTTGLSTGPHLHFEMYLDGQAIDPFAAAAPPAQGDPGAAAVEVLVAQIIKVESAGNAHAKNPLSTATGLGQFIESTWIRMMRTYRPDLVAQLGRVELLALRTDPTISREMVKNLAREGESYLRARGHAITAGRLYLCHFLGAEGAHLVLSSPDEAPLINVLGGGVIRANPFLRGKTVAYVKQWAEKKMTGRGQTAIAVAPPVVREPAGLADFRQQVRALIGQG</sequence>
<evidence type="ECO:0000256" key="1">
    <source>
        <dbReference type="ARBA" id="ARBA00022729"/>
    </source>
</evidence>
<gene>
    <name evidence="5" type="ORF">CBW24_05130</name>
</gene>
<evidence type="ECO:0000313" key="6">
    <source>
        <dbReference type="Proteomes" id="UP000219050"/>
    </source>
</evidence>
<reference evidence="5 6" key="1">
    <citation type="submission" date="2017-05" db="EMBL/GenBank/DDBJ databases">
        <title>Comparative genomic and metabolic analysis of manganese-oxidizing mechanisms in Celeribater manganoxidans DY25T: its adaption to the environment of polymetallic nodule.</title>
        <authorList>
            <person name="Wang X."/>
        </authorList>
    </citation>
    <scope>NUCLEOTIDE SEQUENCE [LARGE SCALE GENOMIC DNA]</scope>
    <source>
        <strain evidence="5 6">DY25</strain>
    </source>
</reference>
<dbReference type="Pfam" id="PF01551">
    <property type="entry name" value="Peptidase_M23"/>
    <property type="match status" value="1"/>
</dbReference>
<dbReference type="Gene3D" id="1.10.530.10">
    <property type="match status" value="1"/>
</dbReference>
<dbReference type="InterPro" id="IPR011055">
    <property type="entry name" value="Dup_hybrid_motif"/>
</dbReference>
<dbReference type="RefSeq" id="WP_097372886.1">
    <property type="nucleotide sequence ID" value="NZ_CP021404.1"/>
</dbReference>
<evidence type="ECO:0000313" key="5">
    <source>
        <dbReference type="EMBL" id="ATI41442.1"/>
    </source>
</evidence>